<comment type="caution">
    <text evidence="4">The sequence shown here is derived from an EMBL/GenBank/DDBJ whole genome shotgun (WGS) entry which is preliminary data.</text>
</comment>
<evidence type="ECO:0000313" key="5">
    <source>
        <dbReference type="Proteomes" id="UP000324897"/>
    </source>
</evidence>
<reference evidence="4 5" key="1">
    <citation type="journal article" date="2019" name="Sci. Rep.">
        <title>A high-quality genome of Eragrostis curvula grass provides insights into Poaceae evolution and supports new strategies to enhance forage quality.</title>
        <authorList>
            <person name="Carballo J."/>
            <person name="Santos B.A.C.M."/>
            <person name="Zappacosta D."/>
            <person name="Garbus I."/>
            <person name="Selva J.P."/>
            <person name="Gallo C.A."/>
            <person name="Diaz A."/>
            <person name="Albertini E."/>
            <person name="Caccamo M."/>
            <person name="Echenique V."/>
        </authorList>
    </citation>
    <scope>NUCLEOTIDE SEQUENCE [LARGE SCALE GENOMIC DNA]</scope>
    <source>
        <strain evidence="5">cv. Victoria</strain>
        <tissue evidence="4">Leaf</tissue>
    </source>
</reference>
<gene>
    <name evidence="4" type="ORF">EJB05_27351</name>
</gene>
<protein>
    <recommendedName>
        <fullName evidence="3">Leucine-rich repeat-containing N-terminal plant-type domain-containing protein</fullName>
    </recommendedName>
</protein>
<dbReference type="InterPro" id="IPR013210">
    <property type="entry name" value="LRR_N_plant-typ"/>
</dbReference>
<organism evidence="4 5">
    <name type="scientific">Eragrostis curvula</name>
    <name type="common">weeping love grass</name>
    <dbReference type="NCBI Taxonomy" id="38414"/>
    <lineage>
        <taxon>Eukaryota</taxon>
        <taxon>Viridiplantae</taxon>
        <taxon>Streptophyta</taxon>
        <taxon>Embryophyta</taxon>
        <taxon>Tracheophyta</taxon>
        <taxon>Spermatophyta</taxon>
        <taxon>Magnoliopsida</taxon>
        <taxon>Liliopsida</taxon>
        <taxon>Poales</taxon>
        <taxon>Poaceae</taxon>
        <taxon>PACMAD clade</taxon>
        <taxon>Chloridoideae</taxon>
        <taxon>Eragrostideae</taxon>
        <taxon>Eragrostidinae</taxon>
        <taxon>Eragrostis</taxon>
    </lineage>
</organism>
<evidence type="ECO:0000256" key="1">
    <source>
        <dbReference type="ARBA" id="ARBA00022614"/>
    </source>
</evidence>
<dbReference type="OrthoDB" id="1937783at2759"/>
<accession>A0A5J9UNW5</accession>
<evidence type="ECO:0000256" key="2">
    <source>
        <dbReference type="ARBA" id="ARBA00022737"/>
    </source>
</evidence>
<keyword evidence="5" id="KW-1185">Reference proteome</keyword>
<proteinExistence type="predicted"/>
<dbReference type="AlphaFoldDB" id="A0A5J9UNW5"/>
<name>A0A5J9UNW5_9POAL</name>
<sequence length="263" mass="28311">MWAACESATLDALATDDIDSLLKPNKDTDIDSPWFGYRIGLLQTISYRKPNALRRAPRKTIRSAPVRPAATDPGSTGIRRRFPPRRAAAAEWLRFCAGSRMPSSCIRAMFCRILAARSRSYPVAISASAAASGDTGLSGASAAAGSYVVSTFPEPTSAMRPTLLLLLIVASAAATFSTAALDHHRAASCLALERDALLEFKRGITGDPAGFLSSWRREGNGDCCWWRASGAATRLAMSLAFIFATFLKTCTPMTLSSRLWLAR</sequence>
<dbReference type="Pfam" id="PF08263">
    <property type="entry name" value="LRRNT_2"/>
    <property type="match status" value="1"/>
</dbReference>
<feature type="domain" description="Leucine-rich repeat-containing N-terminal plant-type" evidence="3">
    <location>
        <begin position="193"/>
        <end position="227"/>
    </location>
</feature>
<dbReference type="EMBL" id="RWGY01000013">
    <property type="protein sequence ID" value="TVU24887.1"/>
    <property type="molecule type" value="Genomic_DNA"/>
</dbReference>
<keyword evidence="1" id="KW-0433">Leucine-rich repeat</keyword>
<dbReference type="Gramene" id="TVU24887">
    <property type="protein sequence ID" value="TVU24887"/>
    <property type="gene ID" value="EJB05_27351"/>
</dbReference>
<evidence type="ECO:0000259" key="3">
    <source>
        <dbReference type="Pfam" id="PF08263"/>
    </source>
</evidence>
<feature type="non-terminal residue" evidence="4">
    <location>
        <position position="1"/>
    </location>
</feature>
<dbReference type="Proteomes" id="UP000324897">
    <property type="component" value="Chromosome 2"/>
</dbReference>
<evidence type="ECO:0000313" key="4">
    <source>
        <dbReference type="EMBL" id="TVU24887.1"/>
    </source>
</evidence>
<keyword evidence="2" id="KW-0677">Repeat</keyword>